<dbReference type="Pfam" id="PF01258">
    <property type="entry name" value="zf-dskA_traR"/>
    <property type="match status" value="1"/>
</dbReference>
<evidence type="ECO:0000313" key="8">
    <source>
        <dbReference type="Proteomes" id="UP000268192"/>
    </source>
</evidence>
<dbReference type="PANTHER" id="PTHR33823:SF4">
    <property type="entry name" value="GENERAL STRESS PROTEIN 16O"/>
    <property type="match status" value="1"/>
</dbReference>
<keyword evidence="1" id="KW-0479">Metal-binding</keyword>
<keyword evidence="2" id="KW-0863">Zinc-finger</keyword>
<evidence type="ECO:0000256" key="3">
    <source>
        <dbReference type="ARBA" id="ARBA00022833"/>
    </source>
</evidence>
<dbReference type="Proteomes" id="UP000268192">
    <property type="component" value="Chromosome"/>
</dbReference>
<dbReference type="KEGG" id="abaw:D5400_07225"/>
<dbReference type="PROSITE" id="PS51128">
    <property type="entry name" value="ZF_DKSA_2"/>
    <property type="match status" value="1"/>
</dbReference>
<keyword evidence="8" id="KW-1185">Reference proteome</keyword>
<dbReference type="OrthoDB" id="1121111at2"/>
<dbReference type="SUPFAM" id="SSF109635">
    <property type="entry name" value="DnaK suppressor protein DksA, alpha-hairpin domain"/>
    <property type="match status" value="1"/>
</dbReference>
<protein>
    <submittedName>
        <fullName evidence="7">TraR/DksA family transcriptional regulator</fullName>
    </submittedName>
</protein>
<evidence type="ECO:0000313" key="7">
    <source>
        <dbReference type="EMBL" id="AZN71097.1"/>
    </source>
</evidence>
<reference evidence="7 8" key="1">
    <citation type="submission" date="2018-09" db="EMBL/GenBank/DDBJ databases">
        <title>Marinorhizobium profundi gen. nov., sp. nov., isolated from a deep-sea sediment sample from the New Britain Trench and proposal of Marinorhizobiaceae fam. nov. in the order Rhizobiales of the class Alphaproteobacteria.</title>
        <authorList>
            <person name="Cao J."/>
        </authorList>
    </citation>
    <scope>NUCLEOTIDE SEQUENCE [LARGE SCALE GENOMIC DNA]</scope>
    <source>
        <strain evidence="7 8">WS11</strain>
    </source>
</reference>
<evidence type="ECO:0000256" key="4">
    <source>
        <dbReference type="PROSITE-ProRule" id="PRU00510"/>
    </source>
</evidence>
<feature type="domain" description="Zinc finger DksA/TraR C4-type" evidence="5">
    <location>
        <begin position="83"/>
        <end position="115"/>
    </location>
</feature>
<dbReference type="PANTHER" id="PTHR33823">
    <property type="entry name" value="RNA POLYMERASE-BINDING TRANSCRIPTION FACTOR DKSA-RELATED"/>
    <property type="match status" value="1"/>
</dbReference>
<name>A0A3S9B2E5_9HYPH</name>
<dbReference type="InterPro" id="IPR037187">
    <property type="entry name" value="DnaK_N"/>
</dbReference>
<dbReference type="SUPFAM" id="SSF57716">
    <property type="entry name" value="Glucocorticoid receptor-like (DNA-binding domain)"/>
    <property type="match status" value="1"/>
</dbReference>
<dbReference type="GO" id="GO:0008270">
    <property type="term" value="F:zinc ion binding"/>
    <property type="evidence" value="ECO:0007669"/>
    <property type="project" value="UniProtKB-KW"/>
</dbReference>
<evidence type="ECO:0000259" key="5">
    <source>
        <dbReference type="Pfam" id="PF01258"/>
    </source>
</evidence>
<dbReference type="RefSeq" id="WP_126009026.1">
    <property type="nucleotide sequence ID" value="NZ_CP032509.1"/>
</dbReference>
<accession>A0A3S9B2E5</accession>
<proteinExistence type="predicted"/>
<organism evidence="7 8">
    <name type="scientific">Georhizobium profundi</name>
    <dbReference type="NCBI Taxonomy" id="2341112"/>
    <lineage>
        <taxon>Bacteria</taxon>
        <taxon>Pseudomonadati</taxon>
        <taxon>Pseudomonadota</taxon>
        <taxon>Alphaproteobacteria</taxon>
        <taxon>Hyphomicrobiales</taxon>
        <taxon>Rhizobiaceae</taxon>
        <taxon>Georhizobium</taxon>
    </lineage>
</organism>
<keyword evidence="3" id="KW-0862">Zinc</keyword>
<sequence>MRETTGKPDGLDVDAMRRILTARRDELDRRLGRIGADLAQPGDRDLEDQAIQRENDEVLEELGEAGLDELRQIEAALKRVEEGTYGICTRCGKPIDARRLQTLPSTPFCGSCATKR</sequence>
<dbReference type="EMBL" id="CP032509">
    <property type="protein sequence ID" value="AZN71097.1"/>
    <property type="molecule type" value="Genomic_DNA"/>
</dbReference>
<evidence type="ECO:0000256" key="1">
    <source>
        <dbReference type="ARBA" id="ARBA00022723"/>
    </source>
</evidence>
<evidence type="ECO:0000256" key="2">
    <source>
        <dbReference type="ARBA" id="ARBA00022771"/>
    </source>
</evidence>
<evidence type="ECO:0000259" key="6">
    <source>
        <dbReference type="Pfam" id="PF21173"/>
    </source>
</evidence>
<dbReference type="Gene3D" id="1.20.120.910">
    <property type="entry name" value="DksA, coiled-coil domain"/>
    <property type="match status" value="1"/>
</dbReference>
<dbReference type="Pfam" id="PF21173">
    <property type="entry name" value="DksA-like_N"/>
    <property type="match status" value="1"/>
</dbReference>
<feature type="domain" description="DnaK suppressor protein-like N-terminal" evidence="6">
    <location>
        <begin position="17"/>
        <end position="80"/>
    </location>
</feature>
<feature type="zinc finger region" description="dksA C4-type" evidence="4">
    <location>
        <begin position="88"/>
        <end position="112"/>
    </location>
</feature>
<dbReference type="InterPro" id="IPR000962">
    <property type="entry name" value="Znf_DskA_TraR"/>
</dbReference>
<gene>
    <name evidence="7" type="ORF">D5400_07225</name>
</gene>
<dbReference type="InterPro" id="IPR048487">
    <property type="entry name" value="DksA-like_N"/>
</dbReference>
<dbReference type="AlphaFoldDB" id="A0A3S9B2E5"/>